<dbReference type="GO" id="GO:0016747">
    <property type="term" value="F:acyltransferase activity, transferring groups other than amino-acyl groups"/>
    <property type="evidence" value="ECO:0007669"/>
    <property type="project" value="InterPro"/>
</dbReference>
<dbReference type="RefSeq" id="WP_052547428.1">
    <property type="nucleotide sequence ID" value="NZ_JMCC02000015.1"/>
</dbReference>
<dbReference type="SUPFAM" id="SSF55729">
    <property type="entry name" value="Acyl-CoA N-acyltransferases (Nat)"/>
    <property type="match status" value="1"/>
</dbReference>
<keyword evidence="2" id="KW-0012">Acyltransferase</keyword>
<evidence type="ECO:0000313" key="4">
    <source>
        <dbReference type="EMBL" id="KIG18085.1"/>
    </source>
</evidence>
<organism evidence="4 5">
    <name type="scientific">Enhygromyxa salina</name>
    <dbReference type="NCBI Taxonomy" id="215803"/>
    <lineage>
        <taxon>Bacteria</taxon>
        <taxon>Pseudomonadati</taxon>
        <taxon>Myxococcota</taxon>
        <taxon>Polyangia</taxon>
        <taxon>Nannocystales</taxon>
        <taxon>Nannocystaceae</taxon>
        <taxon>Enhygromyxa</taxon>
    </lineage>
</organism>
<evidence type="ECO:0000256" key="1">
    <source>
        <dbReference type="ARBA" id="ARBA00022679"/>
    </source>
</evidence>
<dbReference type="EMBL" id="JMCC02000015">
    <property type="protein sequence ID" value="KIG18085.1"/>
    <property type="molecule type" value="Genomic_DNA"/>
</dbReference>
<evidence type="ECO:0000259" key="3">
    <source>
        <dbReference type="PROSITE" id="PS51186"/>
    </source>
</evidence>
<dbReference type="InterPro" id="IPR016181">
    <property type="entry name" value="Acyl_CoA_acyltransferase"/>
</dbReference>
<comment type="caution">
    <text evidence="4">The sequence shown here is derived from an EMBL/GenBank/DDBJ whole genome shotgun (WGS) entry which is preliminary data.</text>
</comment>
<dbReference type="InterPro" id="IPR050832">
    <property type="entry name" value="Bact_Acetyltransf"/>
</dbReference>
<gene>
    <name evidence="4" type="ORF">DB30_01972</name>
</gene>
<dbReference type="Proteomes" id="UP000031599">
    <property type="component" value="Unassembled WGS sequence"/>
</dbReference>
<dbReference type="PANTHER" id="PTHR43877">
    <property type="entry name" value="AMINOALKYLPHOSPHONATE N-ACETYLTRANSFERASE-RELATED-RELATED"/>
    <property type="match status" value="1"/>
</dbReference>
<dbReference type="InterPro" id="IPR000182">
    <property type="entry name" value="GNAT_dom"/>
</dbReference>
<dbReference type="CDD" id="cd04301">
    <property type="entry name" value="NAT_SF"/>
    <property type="match status" value="1"/>
</dbReference>
<keyword evidence="1 4" id="KW-0808">Transferase</keyword>
<dbReference type="Gene3D" id="3.40.630.30">
    <property type="match status" value="1"/>
</dbReference>
<accession>A0A0C2D8Z8</accession>
<evidence type="ECO:0000313" key="5">
    <source>
        <dbReference type="Proteomes" id="UP000031599"/>
    </source>
</evidence>
<reference evidence="4 5" key="1">
    <citation type="submission" date="2014-12" db="EMBL/GenBank/DDBJ databases">
        <title>Genome assembly of Enhygromyxa salina DSM 15201.</title>
        <authorList>
            <person name="Sharma G."/>
            <person name="Subramanian S."/>
        </authorList>
    </citation>
    <scope>NUCLEOTIDE SEQUENCE [LARGE SCALE GENOMIC DNA]</scope>
    <source>
        <strain evidence="4 5">DSM 15201</strain>
    </source>
</reference>
<proteinExistence type="predicted"/>
<dbReference type="Pfam" id="PF13527">
    <property type="entry name" value="Acetyltransf_9"/>
    <property type="match status" value="1"/>
</dbReference>
<name>A0A0C2D8Z8_9BACT</name>
<sequence length="264" mass="28497">MNTRAQANIGNLTNLWRLMGAEQRTLGTGTTLHVSKAWPHRRWLDWDKALTEADVPSLRAALRDDRPVVMPVWPGAHPELLRGLGGAGLEPGFTQLGMYRPRTLALGDKRSGEVGSELGRLALIDVETESSIHAWTRTASLSFGYAIDVPVIAGIVGSPGVQLLIATLGDEPVGTSMLFEDTHAVGVHMVGVLPTHRRRGLAREIMFETLRRARDAAAANVVLQASQLGEPLYRSLGFEAQFVLTNYMTPRADARASASASASA</sequence>
<dbReference type="AlphaFoldDB" id="A0A0C2D8Z8"/>
<protein>
    <submittedName>
        <fullName evidence="4">Protein containing acetyltransferase (GNAT family) domain protein</fullName>
    </submittedName>
</protein>
<dbReference type="PROSITE" id="PS51186">
    <property type="entry name" value="GNAT"/>
    <property type="match status" value="1"/>
</dbReference>
<feature type="domain" description="N-acetyltransferase" evidence="3">
    <location>
        <begin position="122"/>
        <end position="253"/>
    </location>
</feature>
<evidence type="ECO:0000256" key="2">
    <source>
        <dbReference type="ARBA" id="ARBA00023315"/>
    </source>
</evidence>